<reference evidence="2" key="2">
    <citation type="journal article" date="2024" name="Plant">
        <title>Genomic evolution and insights into agronomic trait innovations of Sesamum species.</title>
        <authorList>
            <person name="Miao H."/>
            <person name="Wang L."/>
            <person name="Qu L."/>
            <person name="Liu H."/>
            <person name="Sun Y."/>
            <person name="Le M."/>
            <person name="Wang Q."/>
            <person name="Wei S."/>
            <person name="Zheng Y."/>
            <person name="Lin W."/>
            <person name="Duan Y."/>
            <person name="Cao H."/>
            <person name="Xiong S."/>
            <person name="Wang X."/>
            <person name="Wei L."/>
            <person name="Li C."/>
            <person name="Ma Q."/>
            <person name="Ju M."/>
            <person name="Zhao R."/>
            <person name="Li G."/>
            <person name="Mu C."/>
            <person name="Tian Q."/>
            <person name="Mei H."/>
            <person name="Zhang T."/>
            <person name="Gao T."/>
            <person name="Zhang H."/>
        </authorList>
    </citation>
    <scope>NUCLEOTIDE SEQUENCE</scope>
    <source>
        <strain evidence="2">KEN1</strain>
    </source>
</reference>
<protein>
    <submittedName>
        <fullName evidence="2">Uncharacterized protein</fullName>
    </submittedName>
</protein>
<proteinExistence type="predicted"/>
<sequence length="94" mass="9114">MGTTGGGAEPRISRRVRNALRLELSVGSGVRRRADGGVAPVRGAEDEQGGDGGGYEGGVEDGGGGGRFRSGGGGGAAGERADGIGEREGNTEGG</sequence>
<name>A0AAW2TAH9_9LAMI</name>
<evidence type="ECO:0000313" key="2">
    <source>
        <dbReference type="EMBL" id="KAL0400676.1"/>
    </source>
</evidence>
<gene>
    <name evidence="2" type="ORF">Slati_4097500</name>
</gene>
<accession>A0AAW2TAH9</accession>
<reference evidence="2" key="1">
    <citation type="submission" date="2020-06" db="EMBL/GenBank/DDBJ databases">
        <authorList>
            <person name="Li T."/>
            <person name="Hu X."/>
            <person name="Zhang T."/>
            <person name="Song X."/>
            <person name="Zhang H."/>
            <person name="Dai N."/>
            <person name="Sheng W."/>
            <person name="Hou X."/>
            <person name="Wei L."/>
        </authorList>
    </citation>
    <scope>NUCLEOTIDE SEQUENCE</scope>
    <source>
        <strain evidence="2">KEN1</strain>
        <tissue evidence="2">Leaf</tissue>
    </source>
</reference>
<dbReference type="AlphaFoldDB" id="A0AAW2TAH9"/>
<comment type="caution">
    <text evidence="2">The sequence shown here is derived from an EMBL/GenBank/DDBJ whole genome shotgun (WGS) entry which is preliminary data.</text>
</comment>
<dbReference type="EMBL" id="JACGWN010000015">
    <property type="protein sequence ID" value="KAL0400676.1"/>
    <property type="molecule type" value="Genomic_DNA"/>
</dbReference>
<feature type="compositionally biased region" description="Gly residues" evidence="1">
    <location>
        <begin position="50"/>
        <end position="77"/>
    </location>
</feature>
<feature type="region of interest" description="Disordered" evidence="1">
    <location>
        <begin position="27"/>
        <end position="94"/>
    </location>
</feature>
<evidence type="ECO:0000256" key="1">
    <source>
        <dbReference type="SAM" id="MobiDB-lite"/>
    </source>
</evidence>
<organism evidence="2">
    <name type="scientific">Sesamum latifolium</name>
    <dbReference type="NCBI Taxonomy" id="2727402"/>
    <lineage>
        <taxon>Eukaryota</taxon>
        <taxon>Viridiplantae</taxon>
        <taxon>Streptophyta</taxon>
        <taxon>Embryophyta</taxon>
        <taxon>Tracheophyta</taxon>
        <taxon>Spermatophyta</taxon>
        <taxon>Magnoliopsida</taxon>
        <taxon>eudicotyledons</taxon>
        <taxon>Gunneridae</taxon>
        <taxon>Pentapetalae</taxon>
        <taxon>asterids</taxon>
        <taxon>lamiids</taxon>
        <taxon>Lamiales</taxon>
        <taxon>Pedaliaceae</taxon>
        <taxon>Sesamum</taxon>
    </lineage>
</organism>
<feature type="compositionally biased region" description="Basic and acidic residues" evidence="1">
    <location>
        <begin position="79"/>
        <end position="94"/>
    </location>
</feature>